<proteinExistence type="predicted"/>
<reference evidence="3" key="1">
    <citation type="submission" date="2025-08" db="UniProtKB">
        <authorList>
            <consortium name="Ensembl"/>
        </authorList>
    </citation>
    <scope>IDENTIFICATION</scope>
</reference>
<dbReference type="InterPro" id="IPR050209">
    <property type="entry name" value="Rab_GTPases_membrane_traffic"/>
</dbReference>
<dbReference type="PROSITE" id="PS51419">
    <property type="entry name" value="RAB"/>
    <property type="match status" value="1"/>
</dbReference>
<dbReference type="PROSITE" id="PS51421">
    <property type="entry name" value="RAS"/>
    <property type="match status" value="1"/>
</dbReference>
<dbReference type="GO" id="GO:0005525">
    <property type="term" value="F:GTP binding"/>
    <property type="evidence" value="ECO:0007669"/>
    <property type="project" value="UniProtKB-KW"/>
</dbReference>
<name>A0A3B3SU10_9TELE</name>
<dbReference type="SUPFAM" id="SSF53098">
    <property type="entry name" value="Ribonuclease H-like"/>
    <property type="match status" value="1"/>
</dbReference>
<keyword evidence="1" id="KW-0547">Nucleotide-binding</keyword>
<dbReference type="Ensembl" id="ENSPKIT00000015067.1">
    <property type="protein sequence ID" value="ENSPKIP00000034164.1"/>
    <property type="gene ID" value="ENSPKIG00000013594.1"/>
</dbReference>
<reference evidence="3" key="2">
    <citation type="submission" date="2025-09" db="UniProtKB">
        <authorList>
            <consortium name="Ensembl"/>
        </authorList>
    </citation>
    <scope>IDENTIFICATION</scope>
</reference>
<dbReference type="Gene3D" id="3.40.50.300">
    <property type="entry name" value="P-loop containing nucleotide triphosphate hydrolases"/>
    <property type="match status" value="1"/>
</dbReference>
<dbReference type="InterPro" id="IPR001806">
    <property type="entry name" value="Small_GTPase"/>
</dbReference>
<dbReference type="AlphaFoldDB" id="A0A3B3SU10"/>
<protein>
    <submittedName>
        <fullName evidence="3">RAB42, member RAS oncogene family a</fullName>
    </submittedName>
</protein>
<sequence>MSRDIQKFCAECVSCQSCASTIPHERAPLQSIHAERPFQRIAADITELPVTSHGNRYVLFVMDYFTRFVNLYRRIRVITLSSTESITTSYYRNSVGGLLVFDLTNRKTFDHVREWHREVTEHVLPYHMVYILIGHKSDLEHDRKVSREEAEQLAADLGIRYVETSAKRNTNVERAFQLLTRDIYELMKMGEIDARDGWEGVKAGLSNKVLYPAEEEAERERSCRC</sequence>
<dbReference type="InterPro" id="IPR012337">
    <property type="entry name" value="RNaseH-like_sf"/>
</dbReference>
<evidence type="ECO:0000256" key="1">
    <source>
        <dbReference type="ARBA" id="ARBA00022741"/>
    </source>
</evidence>
<accession>A0A3B3SU10</accession>
<evidence type="ECO:0000313" key="4">
    <source>
        <dbReference type="Proteomes" id="UP000261540"/>
    </source>
</evidence>
<dbReference type="GO" id="GO:0003924">
    <property type="term" value="F:GTPase activity"/>
    <property type="evidence" value="ECO:0007669"/>
    <property type="project" value="InterPro"/>
</dbReference>
<organism evidence="3 4">
    <name type="scientific">Paramormyrops kingsleyae</name>
    <dbReference type="NCBI Taxonomy" id="1676925"/>
    <lineage>
        <taxon>Eukaryota</taxon>
        <taxon>Metazoa</taxon>
        <taxon>Chordata</taxon>
        <taxon>Craniata</taxon>
        <taxon>Vertebrata</taxon>
        <taxon>Euteleostomi</taxon>
        <taxon>Actinopterygii</taxon>
        <taxon>Neopterygii</taxon>
        <taxon>Teleostei</taxon>
        <taxon>Osteoglossocephala</taxon>
        <taxon>Osteoglossomorpha</taxon>
        <taxon>Osteoglossiformes</taxon>
        <taxon>Mormyridae</taxon>
        <taxon>Paramormyrops</taxon>
    </lineage>
</organism>
<dbReference type="InterPro" id="IPR027417">
    <property type="entry name" value="P-loop_NTPase"/>
</dbReference>
<keyword evidence="2" id="KW-0342">GTP-binding</keyword>
<dbReference type="PRINTS" id="PR00449">
    <property type="entry name" value="RASTRNSFRMNG"/>
</dbReference>
<evidence type="ECO:0000256" key="2">
    <source>
        <dbReference type="ARBA" id="ARBA00023134"/>
    </source>
</evidence>
<dbReference type="Proteomes" id="UP000261540">
    <property type="component" value="Unplaced"/>
</dbReference>
<dbReference type="PANTHER" id="PTHR47979">
    <property type="entry name" value="DRAB11-RELATED"/>
    <property type="match status" value="1"/>
</dbReference>
<dbReference type="SMART" id="SM00175">
    <property type="entry name" value="RAB"/>
    <property type="match status" value="1"/>
</dbReference>
<dbReference type="SMART" id="SM00173">
    <property type="entry name" value="RAS"/>
    <property type="match status" value="1"/>
</dbReference>
<keyword evidence="4" id="KW-1185">Reference proteome</keyword>
<dbReference type="GeneTree" id="ENSGT00940000159933"/>
<dbReference type="STRING" id="1676925.ENSPKIP00000034164"/>
<evidence type="ECO:0000313" key="3">
    <source>
        <dbReference type="Ensembl" id="ENSPKIP00000034164.1"/>
    </source>
</evidence>
<dbReference type="SMART" id="SM00174">
    <property type="entry name" value="RHO"/>
    <property type="match status" value="1"/>
</dbReference>
<dbReference type="SUPFAM" id="SSF52540">
    <property type="entry name" value="P-loop containing nucleoside triphosphate hydrolases"/>
    <property type="match status" value="1"/>
</dbReference>
<dbReference type="Pfam" id="PF00071">
    <property type="entry name" value="Ras"/>
    <property type="match status" value="1"/>
</dbReference>